<comment type="subcellular location">
    <subcellularLocation>
        <location evidence="1 7">Nucleus</location>
    </subcellularLocation>
</comment>
<accession>A0A2P5HYG8</accession>
<keyword evidence="3 7" id="KW-0805">Transcription regulation</keyword>
<dbReference type="STRING" id="158607.A0A2P5HYG8"/>
<feature type="region of interest" description="Disordered" evidence="8">
    <location>
        <begin position="320"/>
        <end position="353"/>
    </location>
</feature>
<sequence length="586" mass="66593">MNSRKIRIKKLNVKQPLSILKEDEIDATEYESLTQELQVATGVEAGEENEYHLQVLLKTAGQKVDNEIPVPPPQESTTSYEELYSRPYSEPASYVRFSQTVEECIGCNYDMTEEDDAFLREYNLKRPAAQRLSEDDFERIMESFEDQCQNQTPFAAVDKTILGYEAMIHELNLVLPAKVVSHSKAVYDHWKSRKESMGNGSILPSLKFETSQESDDLDPYVCFRRREVRQTRKTRARDVQSADKLKRLRRELEEGRQLIVLTREREILKGDLLRADRMIFEKRAQVKELKARLGIKGDDEDLINQKVSSNLKRSVLSPAKITQAPPKKKHSDTPAAQRAAGSGTIRLQPPRPIGPVEVELPLLETKLNKQNEELRSDIMTKIQNHQNWNRNHVDLTKNPLPPVENHQPSFRKAQAQYLLTPPASSASGESAGEPTPMDLDDGIPSAMFQFKGAPVDEDSPPQLISYRRRLGRLNRIWIDRRTQRSARSPQLSPDTDRWKYDQDESDDEQTVYAIDPYDTRSIRFRATIPLSFQDPRRQQRQLEAAAQAQAAAIQAATNAQPPQQAAPQQAAPKPAPPVAVAAKQDS</sequence>
<feature type="region of interest" description="Disordered" evidence="8">
    <location>
        <begin position="421"/>
        <end position="440"/>
    </location>
</feature>
<organism evidence="10 11">
    <name type="scientific">Diaporthe helianthi</name>
    <dbReference type="NCBI Taxonomy" id="158607"/>
    <lineage>
        <taxon>Eukaryota</taxon>
        <taxon>Fungi</taxon>
        <taxon>Dikarya</taxon>
        <taxon>Ascomycota</taxon>
        <taxon>Pezizomycotina</taxon>
        <taxon>Sordariomycetes</taxon>
        <taxon>Sordariomycetidae</taxon>
        <taxon>Diaporthales</taxon>
        <taxon>Diaporthaceae</taxon>
        <taxon>Diaporthe</taxon>
    </lineage>
</organism>
<feature type="compositionally biased region" description="Low complexity" evidence="8">
    <location>
        <begin position="421"/>
        <end position="434"/>
    </location>
</feature>
<evidence type="ECO:0000313" key="10">
    <source>
        <dbReference type="EMBL" id="POS75287.1"/>
    </source>
</evidence>
<evidence type="ECO:0000256" key="8">
    <source>
        <dbReference type="SAM" id="MobiDB-lite"/>
    </source>
</evidence>
<dbReference type="InterPro" id="IPR024943">
    <property type="entry name" value="Enhancer_polycomb"/>
</dbReference>
<protein>
    <recommendedName>
        <fullName evidence="7">Enhancer of polycomb-like protein</fullName>
    </recommendedName>
</protein>
<evidence type="ECO:0000256" key="7">
    <source>
        <dbReference type="RuleBase" id="RU361124"/>
    </source>
</evidence>
<dbReference type="AlphaFoldDB" id="A0A2P5HYG8"/>
<evidence type="ECO:0000313" key="11">
    <source>
        <dbReference type="Proteomes" id="UP000094444"/>
    </source>
</evidence>
<feature type="region of interest" description="Disordered" evidence="8">
    <location>
        <begin position="553"/>
        <end position="586"/>
    </location>
</feature>
<comment type="caution">
    <text evidence="10">The sequence shown here is derived from an EMBL/GenBank/DDBJ whole genome shotgun (WGS) entry which is preliminary data.</text>
</comment>
<dbReference type="GO" id="GO:0006357">
    <property type="term" value="P:regulation of transcription by RNA polymerase II"/>
    <property type="evidence" value="ECO:0007669"/>
    <property type="project" value="InterPro"/>
</dbReference>
<evidence type="ECO:0000256" key="6">
    <source>
        <dbReference type="ARBA" id="ARBA00025513"/>
    </source>
</evidence>
<keyword evidence="11" id="KW-1185">Reference proteome</keyword>
<dbReference type="GO" id="GO:0005634">
    <property type="term" value="C:nucleus"/>
    <property type="evidence" value="ECO:0007669"/>
    <property type="project" value="UniProtKB-SubCell"/>
</dbReference>
<comment type="similarity">
    <text evidence="2 7">Belongs to the enhancer of polycomb family.</text>
</comment>
<dbReference type="PANTHER" id="PTHR14898">
    <property type="entry name" value="ENHANCER OF POLYCOMB"/>
    <property type="match status" value="1"/>
</dbReference>
<keyword evidence="4 7" id="KW-0804">Transcription</keyword>
<evidence type="ECO:0000256" key="4">
    <source>
        <dbReference type="ARBA" id="ARBA00023163"/>
    </source>
</evidence>
<dbReference type="InParanoid" id="A0A2P5HYG8"/>
<dbReference type="Proteomes" id="UP000094444">
    <property type="component" value="Unassembled WGS sequence"/>
</dbReference>
<keyword evidence="5 7" id="KW-0539">Nucleus</keyword>
<dbReference type="OrthoDB" id="435275at2759"/>
<comment type="function">
    <text evidence="6">Component of the NuA4 histone acetyltransferase complex which is involved in transcriptional activation of selected genes principally by acetylation of nucleosomal histone H4 and H2A. The NuA4 complex is also involved in DNA repair. Involved in gene silencing by neighboring heterochromatin, blockage of the silencing spreading along the chromosome, and required for cell cycle progression through G2/M.</text>
</comment>
<evidence type="ECO:0000256" key="3">
    <source>
        <dbReference type="ARBA" id="ARBA00023015"/>
    </source>
</evidence>
<feature type="region of interest" description="Disordered" evidence="8">
    <location>
        <begin position="482"/>
        <end position="507"/>
    </location>
</feature>
<evidence type="ECO:0000259" key="9">
    <source>
        <dbReference type="Pfam" id="PF10513"/>
    </source>
</evidence>
<dbReference type="GO" id="GO:0035267">
    <property type="term" value="C:NuA4 histone acetyltransferase complex"/>
    <property type="evidence" value="ECO:0007669"/>
    <property type="project" value="InterPro"/>
</dbReference>
<evidence type="ECO:0000256" key="5">
    <source>
        <dbReference type="ARBA" id="ARBA00023242"/>
    </source>
</evidence>
<dbReference type="EMBL" id="MAVT02000506">
    <property type="protein sequence ID" value="POS75287.1"/>
    <property type="molecule type" value="Genomic_DNA"/>
</dbReference>
<proteinExistence type="inferred from homology"/>
<gene>
    <name evidence="10" type="ORF">DHEL01_v206309</name>
</gene>
<name>A0A2P5HYG8_DIAHE</name>
<dbReference type="InterPro" id="IPR019542">
    <property type="entry name" value="Enhancer_polycomb-like_N"/>
</dbReference>
<evidence type="ECO:0000256" key="1">
    <source>
        <dbReference type="ARBA" id="ARBA00004123"/>
    </source>
</evidence>
<reference evidence="10" key="1">
    <citation type="submission" date="2017-09" db="EMBL/GenBank/DDBJ databases">
        <title>Polyketide synthases of a Diaporthe helianthi virulent isolate.</title>
        <authorList>
            <person name="Baroncelli R."/>
        </authorList>
    </citation>
    <scope>NUCLEOTIDE SEQUENCE [LARGE SCALE GENOMIC DNA]</scope>
    <source>
        <strain evidence="10">7/96</strain>
    </source>
</reference>
<dbReference type="Pfam" id="PF10513">
    <property type="entry name" value="EPL1"/>
    <property type="match status" value="1"/>
</dbReference>
<evidence type="ECO:0000256" key="2">
    <source>
        <dbReference type="ARBA" id="ARBA00008035"/>
    </source>
</evidence>
<feature type="domain" description="Enhancer of polycomb-like N-terminal" evidence="9">
    <location>
        <begin position="8"/>
        <end position="146"/>
    </location>
</feature>